<proteinExistence type="predicted"/>
<dbReference type="AlphaFoldDB" id="A0AAV0WMH6"/>
<gene>
    <name evidence="5" type="ORF">MEUPH1_LOCUS12695</name>
</gene>
<comment type="caution">
    <text evidence="5">The sequence shown here is derived from an EMBL/GenBank/DDBJ whole genome shotgun (WGS) entry which is preliminary data.</text>
</comment>
<reference evidence="5 6" key="1">
    <citation type="submission" date="2023-01" db="EMBL/GenBank/DDBJ databases">
        <authorList>
            <person name="Whitehead M."/>
        </authorList>
    </citation>
    <scope>NUCLEOTIDE SEQUENCE [LARGE SCALE GENOMIC DNA]</scope>
</reference>
<protein>
    <recommendedName>
        <fullName evidence="7">Cuticle protein</fullName>
    </recommendedName>
</protein>
<evidence type="ECO:0000256" key="4">
    <source>
        <dbReference type="SAM" id="SignalP"/>
    </source>
</evidence>
<dbReference type="PANTHER" id="PTHR12236:SF79">
    <property type="entry name" value="CUTICULAR PROTEIN 50CB-RELATED"/>
    <property type="match status" value="1"/>
</dbReference>
<dbReference type="Proteomes" id="UP001160148">
    <property type="component" value="Unassembled WGS sequence"/>
</dbReference>
<name>A0AAV0WMH6_9HEMI</name>
<feature type="compositionally biased region" description="Low complexity" evidence="3">
    <location>
        <begin position="164"/>
        <end position="177"/>
    </location>
</feature>
<dbReference type="EMBL" id="CARXXK010000002">
    <property type="protein sequence ID" value="CAI6357023.1"/>
    <property type="molecule type" value="Genomic_DNA"/>
</dbReference>
<accession>A0AAV0WMH6</accession>
<evidence type="ECO:0000256" key="2">
    <source>
        <dbReference type="PROSITE-ProRule" id="PRU00497"/>
    </source>
</evidence>
<dbReference type="InterPro" id="IPR031311">
    <property type="entry name" value="CHIT_BIND_RR_consensus"/>
</dbReference>
<feature type="signal peptide" evidence="4">
    <location>
        <begin position="1"/>
        <end position="22"/>
    </location>
</feature>
<dbReference type="GO" id="GO:0005615">
    <property type="term" value="C:extracellular space"/>
    <property type="evidence" value="ECO:0007669"/>
    <property type="project" value="TreeGrafter"/>
</dbReference>
<dbReference type="InterPro" id="IPR051217">
    <property type="entry name" value="Insect_Cuticle_Struc_Prot"/>
</dbReference>
<dbReference type="PANTHER" id="PTHR12236">
    <property type="entry name" value="STRUCTURAL CONTITUENT OF CUTICLE"/>
    <property type="match status" value="1"/>
</dbReference>
<organism evidence="5 6">
    <name type="scientific">Macrosiphum euphorbiae</name>
    <name type="common">potato aphid</name>
    <dbReference type="NCBI Taxonomy" id="13131"/>
    <lineage>
        <taxon>Eukaryota</taxon>
        <taxon>Metazoa</taxon>
        <taxon>Ecdysozoa</taxon>
        <taxon>Arthropoda</taxon>
        <taxon>Hexapoda</taxon>
        <taxon>Insecta</taxon>
        <taxon>Pterygota</taxon>
        <taxon>Neoptera</taxon>
        <taxon>Paraneoptera</taxon>
        <taxon>Hemiptera</taxon>
        <taxon>Sternorrhyncha</taxon>
        <taxon>Aphidomorpha</taxon>
        <taxon>Aphidoidea</taxon>
        <taxon>Aphididae</taxon>
        <taxon>Macrosiphini</taxon>
        <taxon>Macrosiphum</taxon>
    </lineage>
</organism>
<dbReference type="PRINTS" id="PR00947">
    <property type="entry name" value="CUTICLE"/>
</dbReference>
<keyword evidence="1 2" id="KW-0193">Cuticle</keyword>
<keyword evidence="6" id="KW-1185">Reference proteome</keyword>
<dbReference type="Pfam" id="PF00379">
    <property type="entry name" value="Chitin_bind_4"/>
    <property type="match status" value="1"/>
</dbReference>
<evidence type="ECO:0008006" key="7">
    <source>
        <dbReference type="Google" id="ProtNLM"/>
    </source>
</evidence>
<feature type="region of interest" description="Disordered" evidence="3">
    <location>
        <begin position="130"/>
        <end position="177"/>
    </location>
</feature>
<dbReference type="PROSITE" id="PS51155">
    <property type="entry name" value="CHIT_BIND_RR_2"/>
    <property type="match status" value="1"/>
</dbReference>
<evidence type="ECO:0000313" key="5">
    <source>
        <dbReference type="EMBL" id="CAI6357023.1"/>
    </source>
</evidence>
<dbReference type="InterPro" id="IPR000618">
    <property type="entry name" value="Insect_cuticle"/>
</dbReference>
<evidence type="ECO:0000256" key="1">
    <source>
        <dbReference type="ARBA" id="ARBA00022460"/>
    </source>
</evidence>
<dbReference type="PROSITE" id="PS00233">
    <property type="entry name" value="CHIT_BIND_RR_1"/>
    <property type="match status" value="1"/>
</dbReference>
<feature type="chain" id="PRO_5043594880" description="Cuticle protein" evidence="4">
    <location>
        <begin position="23"/>
        <end position="222"/>
    </location>
</feature>
<feature type="compositionally biased region" description="Pro residues" evidence="3">
    <location>
        <begin position="147"/>
        <end position="163"/>
    </location>
</feature>
<dbReference type="GO" id="GO:0031012">
    <property type="term" value="C:extracellular matrix"/>
    <property type="evidence" value="ECO:0007669"/>
    <property type="project" value="TreeGrafter"/>
</dbReference>
<keyword evidence="4" id="KW-0732">Signal</keyword>
<dbReference type="GO" id="GO:0042302">
    <property type="term" value="F:structural constituent of cuticle"/>
    <property type="evidence" value="ECO:0007669"/>
    <property type="project" value="UniProtKB-UniRule"/>
</dbReference>
<evidence type="ECO:0000313" key="6">
    <source>
        <dbReference type="Proteomes" id="UP001160148"/>
    </source>
</evidence>
<sequence>MNRQKVVVILLLNVYLTSFAYAQYDSNFGNSNPGYGGTGTGTSVSSGDYGYIGQNQVRGPIESDGNSEPEPFNFAYQVKDAPTNTDFKHEANSDGKRVTGAYSVLLPDGRNQVVTYVADENGYNAKVSYEGEAKPQPRQPGIQGGYPSPPGFPATVPKYPPPASYGSAPSPAGYPGSAYSAPVSGYSGYYGGSPPAPSYLFQFPTFKNGVKESPRLKTENYD</sequence>
<evidence type="ECO:0000256" key="3">
    <source>
        <dbReference type="SAM" id="MobiDB-lite"/>
    </source>
</evidence>